<dbReference type="InterPro" id="IPR050980">
    <property type="entry name" value="2C_sensor_his_kinase"/>
</dbReference>
<dbReference type="Pfam" id="PF00672">
    <property type="entry name" value="HAMP"/>
    <property type="match status" value="1"/>
</dbReference>
<evidence type="ECO:0000259" key="11">
    <source>
        <dbReference type="PROSITE" id="PS50109"/>
    </source>
</evidence>
<dbReference type="Pfam" id="PF00512">
    <property type="entry name" value="HisKA"/>
    <property type="match status" value="1"/>
</dbReference>
<dbReference type="InterPro" id="IPR003661">
    <property type="entry name" value="HisK_dim/P_dom"/>
</dbReference>
<dbReference type="InterPro" id="IPR036890">
    <property type="entry name" value="HATPase_C_sf"/>
</dbReference>
<evidence type="ECO:0000256" key="6">
    <source>
        <dbReference type="ARBA" id="ARBA00022679"/>
    </source>
</evidence>
<dbReference type="InterPro" id="IPR003594">
    <property type="entry name" value="HATPase_dom"/>
</dbReference>
<dbReference type="EC" id="2.7.13.3" evidence="3"/>
<keyword evidence="7" id="KW-0547">Nucleotide-binding</keyword>
<dbReference type="InterPro" id="IPR036097">
    <property type="entry name" value="HisK_dim/P_sf"/>
</dbReference>
<dbReference type="GO" id="GO:0000155">
    <property type="term" value="F:phosphorelay sensor kinase activity"/>
    <property type="evidence" value="ECO:0007669"/>
    <property type="project" value="InterPro"/>
</dbReference>
<dbReference type="GO" id="GO:0005886">
    <property type="term" value="C:plasma membrane"/>
    <property type="evidence" value="ECO:0007669"/>
    <property type="project" value="UniProtKB-SubCell"/>
</dbReference>
<keyword evidence="6" id="KW-0808">Transferase</keyword>
<dbReference type="EMBL" id="LDTB01000051">
    <property type="protein sequence ID" value="KTT70560.1"/>
    <property type="molecule type" value="Genomic_DNA"/>
</dbReference>
<evidence type="ECO:0000313" key="13">
    <source>
        <dbReference type="EMBL" id="KTT70560.1"/>
    </source>
</evidence>
<keyword evidence="4" id="KW-1003">Cell membrane</keyword>
<evidence type="ECO:0000256" key="3">
    <source>
        <dbReference type="ARBA" id="ARBA00012438"/>
    </source>
</evidence>
<gene>
    <name evidence="13" type="ORF">NS334_12225</name>
</gene>
<evidence type="ECO:0000256" key="2">
    <source>
        <dbReference type="ARBA" id="ARBA00004651"/>
    </source>
</evidence>
<dbReference type="InterPro" id="IPR003660">
    <property type="entry name" value="HAMP_dom"/>
</dbReference>
<reference evidence="13 14" key="1">
    <citation type="journal article" date="2016" name="Front. Microbiol.">
        <title>Genomic Resource of Rice Seed Associated Bacteria.</title>
        <authorList>
            <person name="Midha S."/>
            <person name="Bansal K."/>
            <person name="Sharma S."/>
            <person name="Kumar N."/>
            <person name="Patil P.P."/>
            <person name="Chaudhry V."/>
            <person name="Patil P.B."/>
        </authorList>
    </citation>
    <scope>NUCLEOTIDE SEQUENCE [LARGE SCALE GENOMIC DNA]</scope>
    <source>
        <strain evidence="13 14">NS334</strain>
    </source>
</reference>
<dbReference type="SMART" id="SM00388">
    <property type="entry name" value="HisKA"/>
    <property type="match status" value="1"/>
</dbReference>
<dbReference type="InterPro" id="IPR005467">
    <property type="entry name" value="His_kinase_dom"/>
</dbReference>
<proteinExistence type="predicted"/>
<evidence type="ECO:0000256" key="8">
    <source>
        <dbReference type="ARBA" id="ARBA00022777"/>
    </source>
</evidence>
<evidence type="ECO:0000256" key="9">
    <source>
        <dbReference type="ARBA" id="ARBA00022840"/>
    </source>
</evidence>
<evidence type="ECO:0000313" key="14">
    <source>
        <dbReference type="Proteomes" id="UP000074310"/>
    </source>
</evidence>
<keyword evidence="10" id="KW-1133">Transmembrane helix</keyword>
<keyword evidence="5" id="KW-0597">Phosphoprotein</keyword>
<evidence type="ECO:0000256" key="10">
    <source>
        <dbReference type="SAM" id="Phobius"/>
    </source>
</evidence>
<keyword evidence="14" id="KW-1185">Reference proteome</keyword>
<name>A0A147HZY6_9SPHN</name>
<organism evidence="13 14">
    <name type="scientific">Sphingomonas endophytica</name>
    <dbReference type="NCBI Taxonomy" id="869719"/>
    <lineage>
        <taxon>Bacteria</taxon>
        <taxon>Pseudomonadati</taxon>
        <taxon>Pseudomonadota</taxon>
        <taxon>Alphaproteobacteria</taxon>
        <taxon>Sphingomonadales</taxon>
        <taxon>Sphingomonadaceae</taxon>
        <taxon>Sphingomonas</taxon>
    </lineage>
</organism>
<dbReference type="PATRIC" id="fig|869719.3.peg.2427"/>
<evidence type="ECO:0000256" key="1">
    <source>
        <dbReference type="ARBA" id="ARBA00000085"/>
    </source>
</evidence>
<evidence type="ECO:0000259" key="12">
    <source>
        <dbReference type="PROSITE" id="PS50885"/>
    </source>
</evidence>
<dbReference type="AlphaFoldDB" id="A0A147HZY6"/>
<keyword evidence="10" id="KW-0472">Membrane</keyword>
<keyword evidence="10" id="KW-0812">Transmembrane</keyword>
<protein>
    <recommendedName>
        <fullName evidence="3">histidine kinase</fullName>
        <ecNumber evidence="3">2.7.13.3</ecNumber>
    </recommendedName>
</protein>
<dbReference type="Pfam" id="PF02518">
    <property type="entry name" value="HATPase_c"/>
    <property type="match status" value="1"/>
</dbReference>
<dbReference type="GO" id="GO:0005524">
    <property type="term" value="F:ATP binding"/>
    <property type="evidence" value="ECO:0007669"/>
    <property type="project" value="UniProtKB-KW"/>
</dbReference>
<accession>A0A147HZY6</accession>
<keyword evidence="9" id="KW-0067">ATP-binding</keyword>
<dbReference type="PANTHER" id="PTHR44936:SF10">
    <property type="entry name" value="SENSOR PROTEIN RSTB"/>
    <property type="match status" value="1"/>
</dbReference>
<dbReference type="Gene3D" id="3.30.565.10">
    <property type="entry name" value="Histidine kinase-like ATPase, C-terminal domain"/>
    <property type="match status" value="1"/>
</dbReference>
<comment type="subcellular location">
    <subcellularLocation>
        <location evidence="2">Cell membrane</location>
        <topology evidence="2">Multi-pass membrane protein</topology>
    </subcellularLocation>
</comment>
<dbReference type="SUPFAM" id="SSF47384">
    <property type="entry name" value="Homodimeric domain of signal transducing histidine kinase"/>
    <property type="match status" value="1"/>
</dbReference>
<feature type="domain" description="HAMP" evidence="12">
    <location>
        <begin position="197"/>
        <end position="249"/>
    </location>
</feature>
<keyword evidence="8" id="KW-0418">Kinase</keyword>
<comment type="caution">
    <text evidence="13">The sequence shown here is derived from an EMBL/GenBank/DDBJ whole genome shotgun (WGS) entry which is preliminary data.</text>
</comment>
<dbReference type="SMART" id="SM00387">
    <property type="entry name" value="HATPase_c"/>
    <property type="match status" value="1"/>
</dbReference>
<dbReference type="Proteomes" id="UP000074310">
    <property type="component" value="Unassembled WGS sequence"/>
</dbReference>
<dbReference type="CDD" id="cd00082">
    <property type="entry name" value="HisKA"/>
    <property type="match status" value="1"/>
</dbReference>
<comment type="catalytic activity">
    <reaction evidence="1">
        <text>ATP + protein L-histidine = ADP + protein N-phospho-L-histidine.</text>
        <dbReference type="EC" id="2.7.13.3"/>
    </reaction>
</comment>
<dbReference type="PROSITE" id="PS50885">
    <property type="entry name" value="HAMP"/>
    <property type="match status" value="1"/>
</dbReference>
<evidence type="ECO:0000256" key="7">
    <source>
        <dbReference type="ARBA" id="ARBA00022741"/>
    </source>
</evidence>
<feature type="domain" description="Histidine kinase" evidence="11">
    <location>
        <begin position="257"/>
        <end position="455"/>
    </location>
</feature>
<feature type="transmembrane region" description="Helical" evidence="10">
    <location>
        <begin position="173"/>
        <end position="196"/>
    </location>
</feature>
<dbReference type="Gene3D" id="1.10.287.130">
    <property type="match status" value="1"/>
</dbReference>
<evidence type="ECO:0000256" key="4">
    <source>
        <dbReference type="ARBA" id="ARBA00022475"/>
    </source>
</evidence>
<sequence>MRRLIPWPRSLAGQMALLVALALFLAQAVNLALLLRERSAYRLAQVTRPAAYRIADALDQESGGRPVVADRGRVRLVPRNPITPAMTPQPAMTREIVSQLNDMGVRVAAIDVALATPDQYQAPLSRFERRMVARAARTDHDDRPRDTIIVAIRRIDGRWMALAGGLPHDDLRLFWRLLAQTLILYGVVLLPVLWIARRISRPLRELAAAARSYSPATSPEPLEETGPPDVRAVIAAFNALRLRVTAMLDEKDRMLGAIGHDLRTPLAALRVRIESVEDDQDRARMADTIAEMNRTLDDILSLARLGRPSEPETEVDLAALVDAVVEDFRDLGDPVTFEEAERLRMRLRPSLIRRAVRNLIENAVKYAGAAEVSLSTDAQVAAIVVADRGPGIPSERLDQVFDPFFRLESSRNRHTGGIGLGLALARAIVEEAGGRIVLTARDGGGLLATITLPRD</sequence>
<dbReference type="PRINTS" id="PR00344">
    <property type="entry name" value="BCTRLSENSOR"/>
</dbReference>
<dbReference type="InterPro" id="IPR004358">
    <property type="entry name" value="Sig_transdc_His_kin-like_C"/>
</dbReference>
<dbReference type="PANTHER" id="PTHR44936">
    <property type="entry name" value="SENSOR PROTEIN CREC"/>
    <property type="match status" value="1"/>
</dbReference>
<dbReference type="SMART" id="SM00304">
    <property type="entry name" value="HAMP"/>
    <property type="match status" value="1"/>
</dbReference>
<evidence type="ECO:0000256" key="5">
    <source>
        <dbReference type="ARBA" id="ARBA00022553"/>
    </source>
</evidence>
<dbReference type="PROSITE" id="PS50109">
    <property type="entry name" value="HIS_KIN"/>
    <property type="match status" value="1"/>
</dbReference>
<dbReference type="SUPFAM" id="SSF55874">
    <property type="entry name" value="ATPase domain of HSP90 chaperone/DNA topoisomerase II/histidine kinase"/>
    <property type="match status" value="1"/>
</dbReference>